<evidence type="ECO:0000313" key="2">
    <source>
        <dbReference type="EMBL" id="SCV99913.1"/>
    </source>
</evidence>
<dbReference type="AlphaFoldDB" id="A0A1G4M7U4"/>
<reference evidence="3" key="1">
    <citation type="submission" date="2016-03" db="EMBL/GenBank/DDBJ databases">
        <authorList>
            <person name="Devillers H."/>
        </authorList>
    </citation>
    <scope>NUCLEOTIDE SEQUENCE [LARGE SCALE GENOMIC DNA]</scope>
</reference>
<organism evidence="2 3">
    <name type="scientific">Lachancea fermentati</name>
    <name type="common">Zygosaccharomyces fermentati</name>
    <dbReference type="NCBI Taxonomy" id="4955"/>
    <lineage>
        <taxon>Eukaryota</taxon>
        <taxon>Fungi</taxon>
        <taxon>Dikarya</taxon>
        <taxon>Ascomycota</taxon>
        <taxon>Saccharomycotina</taxon>
        <taxon>Saccharomycetes</taxon>
        <taxon>Saccharomycetales</taxon>
        <taxon>Saccharomycetaceae</taxon>
        <taxon>Lachancea</taxon>
    </lineage>
</organism>
<protein>
    <submittedName>
        <fullName evidence="2">LAFE_0B05292g1_1</fullName>
    </submittedName>
</protein>
<accession>A0A1G4M7U4</accession>
<gene>
    <name evidence="2" type="ORF">LAFE_0B05292G</name>
</gene>
<evidence type="ECO:0000256" key="1">
    <source>
        <dbReference type="SAM" id="MobiDB-lite"/>
    </source>
</evidence>
<keyword evidence="3" id="KW-1185">Reference proteome</keyword>
<name>A0A1G4M7U4_LACFM</name>
<sequence>MTFSLATHERGHVTRSPPPAWPALPISAAHANSRLFGPTHATLHSRLSHRHRADPWGPWCVWPPVHLAPTAGPARSPRAARLGLRCRAGPWRWSPIRPITARRSRPASGCVRGKRCRAAYPKVASKPPRRARSRPGGPAAFTAAISPATTGPVIAAVRRVITRRSENRGPRAHVTCPHATHLLTILAAQKAPQRTMQRAMRPRVSGAHVAVSVFFRPWAALCVVCASPVPPIGNTPFSRGVDFEIIIHKWHLFLSATLRISVSRRLRAVVCRLLLCVFFGQRHFGLHWGVSIY</sequence>
<dbReference type="Proteomes" id="UP000190831">
    <property type="component" value="Chromosome B"/>
</dbReference>
<feature type="region of interest" description="Disordered" evidence="1">
    <location>
        <begin position="1"/>
        <end position="21"/>
    </location>
</feature>
<feature type="region of interest" description="Disordered" evidence="1">
    <location>
        <begin position="121"/>
        <end position="143"/>
    </location>
</feature>
<evidence type="ECO:0000313" key="3">
    <source>
        <dbReference type="Proteomes" id="UP000190831"/>
    </source>
</evidence>
<proteinExistence type="predicted"/>
<dbReference type="EMBL" id="LT598489">
    <property type="protein sequence ID" value="SCV99913.1"/>
    <property type="molecule type" value="Genomic_DNA"/>
</dbReference>